<dbReference type="Proteomes" id="UP000678228">
    <property type="component" value="Unassembled WGS sequence"/>
</dbReference>
<gene>
    <name evidence="1" type="ORF">J7W16_07570</name>
</gene>
<keyword evidence="2" id="KW-1185">Reference proteome</keyword>
<dbReference type="EMBL" id="JAGKSQ010000003">
    <property type="protein sequence ID" value="MBP3950990.1"/>
    <property type="molecule type" value="Genomic_DNA"/>
</dbReference>
<accession>A0A940WR54</accession>
<dbReference type="AlphaFoldDB" id="A0A940WR54"/>
<proteinExistence type="predicted"/>
<dbReference type="RefSeq" id="WP_210596699.1">
    <property type="nucleotide sequence ID" value="NZ_JAGKSQ010000003.1"/>
</dbReference>
<comment type="caution">
    <text evidence="1">The sequence shown here is derived from an EMBL/GenBank/DDBJ whole genome shotgun (WGS) entry which is preliminary data.</text>
</comment>
<sequence>MDYLMFCDQCGTPKPIETYIMREYFWIATQVYCSNCHYANPIPSYLQSLALEMREEENKRDN</sequence>
<evidence type="ECO:0000313" key="2">
    <source>
        <dbReference type="Proteomes" id="UP000678228"/>
    </source>
</evidence>
<protein>
    <submittedName>
        <fullName evidence="1">Uncharacterized protein</fullName>
    </submittedName>
</protein>
<reference evidence="1" key="1">
    <citation type="submission" date="2021-03" db="EMBL/GenBank/DDBJ databases">
        <title>Bacillus suaedae sp. nov., isolated from Suaeda aralocaspica.</title>
        <authorList>
            <person name="Lei R.F.R."/>
        </authorList>
    </citation>
    <scope>NUCLEOTIDE SEQUENCE</scope>
    <source>
        <strain evidence="1">YZJH907-2</strain>
    </source>
</reference>
<evidence type="ECO:0000313" key="1">
    <source>
        <dbReference type="EMBL" id="MBP3950990.1"/>
    </source>
</evidence>
<name>A0A940WR54_9BACI</name>
<organism evidence="1 2">
    <name type="scientific">Halalkalibacter suaedae</name>
    <dbReference type="NCBI Taxonomy" id="2822140"/>
    <lineage>
        <taxon>Bacteria</taxon>
        <taxon>Bacillati</taxon>
        <taxon>Bacillota</taxon>
        <taxon>Bacilli</taxon>
        <taxon>Bacillales</taxon>
        <taxon>Bacillaceae</taxon>
        <taxon>Halalkalibacter</taxon>
    </lineage>
</organism>